<name>A0A225C8I2_9MICO</name>
<protein>
    <submittedName>
        <fullName evidence="2">Uncharacterized protein</fullName>
    </submittedName>
</protein>
<gene>
    <name evidence="2" type="ORF">B5P24_08270</name>
</gene>
<organism evidence="2 3">
    <name type="scientific">Clavibacter tessellarius</name>
    <dbReference type="NCBI Taxonomy" id="31965"/>
    <lineage>
        <taxon>Bacteria</taxon>
        <taxon>Bacillati</taxon>
        <taxon>Actinomycetota</taxon>
        <taxon>Actinomycetes</taxon>
        <taxon>Micrococcales</taxon>
        <taxon>Microbacteriaceae</taxon>
        <taxon>Clavibacter</taxon>
    </lineage>
</organism>
<dbReference type="Proteomes" id="UP000215316">
    <property type="component" value="Unassembled WGS sequence"/>
</dbReference>
<dbReference type="EMBL" id="MZMQ01000001">
    <property type="protein sequence ID" value="OQJ62988.1"/>
    <property type="molecule type" value="Genomic_DNA"/>
</dbReference>
<feature type="compositionally biased region" description="Low complexity" evidence="1">
    <location>
        <begin position="97"/>
        <end position="119"/>
    </location>
</feature>
<dbReference type="RefSeq" id="WP_094128074.1">
    <property type="nucleotide sequence ID" value="NZ_CP040788.1"/>
</dbReference>
<sequence>MRGRTFIGGGLLGGTVVIASLGGAPHLADSDPEALLDGIEAVAVTPTERREELQARLDEASISSDDETPSLRDDLPEPDAVETSGTTLVDVDPVDSEPGASEGAPAPADGSADPATGAEPEPEPEPEDAGSALPQGADAPQGGAEETVTDATASGPPVGPDRAAAELDASGDHEAAEEAAPDAGGEQHLDAAAPEPSTPSEASAETGPDPDIHDPEPEW</sequence>
<feature type="compositionally biased region" description="Basic and acidic residues" evidence="1">
    <location>
        <begin position="210"/>
        <end position="219"/>
    </location>
</feature>
<accession>A0A225C8I2</accession>
<keyword evidence="3" id="KW-1185">Reference proteome</keyword>
<reference evidence="2" key="1">
    <citation type="submission" date="2017-08" db="EMBL/GenBank/DDBJ databases">
        <title>Genomes of multiple Clavibacter strains from different subspecies.</title>
        <authorList>
            <person name="Yuan X.-K."/>
            <person name="Li X.-S."/>
            <person name="Nie J."/>
            <person name="De Boer S.H."/>
        </authorList>
    </citation>
    <scope>NUCLEOTIDE SEQUENCE [LARGE SCALE GENOMIC DNA]</scope>
    <source>
        <strain evidence="2">ATCC 33566</strain>
    </source>
</reference>
<feature type="compositionally biased region" description="Low complexity" evidence="1">
    <location>
        <begin position="191"/>
        <end position="206"/>
    </location>
</feature>
<evidence type="ECO:0000313" key="2">
    <source>
        <dbReference type="EMBL" id="OQJ62988.1"/>
    </source>
</evidence>
<dbReference type="AlphaFoldDB" id="A0A225C8I2"/>
<evidence type="ECO:0000256" key="1">
    <source>
        <dbReference type="SAM" id="MobiDB-lite"/>
    </source>
</evidence>
<comment type="caution">
    <text evidence="2">The sequence shown here is derived from an EMBL/GenBank/DDBJ whole genome shotgun (WGS) entry which is preliminary data.</text>
</comment>
<feature type="region of interest" description="Disordered" evidence="1">
    <location>
        <begin position="46"/>
        <end position="219"/>
    </location>
</feature>
<feature type="compositionally biased region" description="Basic and acidic residues" evidence="1">
    <location>
        <begin position="47"/>
        <end position="59"/>
    </location>
</feature>
<dbReference type="OrthoDB" id="9984228at2"/>
<proteinExistence type="predicted"/>
<evidence type="ECO:0000313" key="3">
    <source>
        <dbReference type="Proteomes" id="UP000215316"/>
    </source>
</evidence>